<protein>
    <submittedName>
        <fullName evidence="2">Uncharacterized protein</fullName>
    </submittedName>
</protein>
<comment type="caution">
    <text evidence="2">The sequence shown here is derived from an EMBL/GenBank/DDBJ whole genome shotgun (WGS) entry which is preliminary data.</text>
</comment>
<accession>A0A133KDD8</accession>
<feature type="compositionally biased region" description="Basic and acidic residues" evidence="1">
    <location>
        <begin position="28"/>
        <end position="38"/>
    </location>
</feature>
<dbReference type="AlphaFoldDB" id="A0A133KDD8"/>
<evidence type="ECO:0000313" key="3">
    <source>
        <dbReference type="Proteomes" id="UP000070383"/>
    </source>
</evidence>
<dbReference type="PATRIC" id="fig|33036.3.peg.1292"/>
<feature type="compositionally biased region" description="Basic and acidic residues" evidence="1">
    <location>
        <begin position="45"/>
        <end position="56"/>
    </location>
</feature>
<dbReference type="Proteomes" id="UP000070383">
    <property type="component" value="Unassembled WGS sequence"/>
</dbReference>
<keyword evidence="3" id="KW-1185">Reference proteome</keyword>
<dbReference type="STRING" id="33036.HMPREF3200_01304"/>
<feature type="compositionally biased region" description="Basic and acidic residues" evidence="1">
    <location>
        <begin position="1"/>
        <end position="17"/>
    </location>
</feature>
<feature type="region of interest" description="Disordered" evidence="1">
    <location>
        <begin position="1"/>
        <end position="88"/>
    </location>
</feature>
<organism evidence="2 3">
    <name type="scientific">Anaerococcus tetradius</name>
    <dbReference type="NCBI Taxonomy" id="33036"/>
    <lineage>
        <taxon>Bacteria</taxon>
        <taxon>Bacillati</taxon>
        <taxon>Bacillota</taxon>
        <taxon>Tissierellia</taxon>
        <taxon>Tissierellales</taxon>
        <taxon>Peptoniphilaceae</taxon>
        <taxon>Anaerococcus</taxon>
    </lineage>
</organism>
<gene>
    <name evidence="2" type="ORF">HMPREF3200_01304</name>
</gene>
<evidence type="ECO:0000313" key="2">
    <source>
        <dbReference type="EMBL" id="KWZ77484.1"/>
    </source>
</evidence>
<name>A0A133KDD8_9FIRM</name>
<dbReference type="EMBL" id="LRPM01000048">
    <property type="protein sequence ID" value="KWZ77484.1"/>
    <property type="molecule type" value="Genomic_DNA"/>
</dbReference>
<reference evidence="3" key="1">
    <citation type="submission" date="2016-01" db="EMBL/GenBank/DDBJ databases">
        <authorList>
            <person name="Mitreva M."/>
            <person name="Pepin K.H."/>
            <person name="Mihindukulasuriya K.A."/>
            <person name="Fulton R."/>
            <person name="Fronick C."/>
            <person name="O'Laughlin M."/>
            <person name="Miner T."/>
            <person name="Herter B."/>
            <person name="Rosa B.A."/>
            <person name="Cordes M."/>
            <person name="Tomlinson C."/>
            <person name="Wollam A."/>
            <person name="Palsikar V.B."/>
            <person name="Mardis E.R."/>
            <person name="Wilson R.K."/>
        </authorList>
    </citation>
    <scope>NUCLEOTIDE SEQUENCE [LARGE SCALE GENOMIC DNA]</scope>
    <source>
        <strain evidence="3">MJR8151</strain>
    </source>
</reference>
<sequence>MKIIDMERRYSMTDENKVNNTNQYRGNAELDKKVRETNKNAGGESLDRKLGPDQENLRSITDEADENSNVGVEARRTRADFSENPSED</sequence>
<proteinExistence type="predicted"/>
<evidence type="ECO:0000256" key="1">
    <source>
        <dbReference type="SAM" id="MobiDB-lite"/>
    </source>
</evidence>